<dbReference type="SUPFAM" id="SSF48208">
    <property type="entry name" value="Six-hairpin glycosidases"/>
    <property type="match status" value="1"/>
</dbReference>
<evidence type="ECO:0000256" key="1">
    <source>
        <dbReference type="ARBA" id="ARBA00009209"/>
    </source>
</evidence>
<reference evidence="4 5" key="1">
    <citation type="journal article" date="2024" name="Nat. Commun.">
        <title>Phylogenomics reveals the evolutionary origins of lichenization in chlorophyte algae.</title>
        <authorList>
            <person name="Puginier C."/>
            <person name="Libourel C."/>
            <person name="Otte J."/>
            <person name="Skaloud P."/>
            <person name="Haon M."/>
            <person name="Grisel S."/>
            <person name="Petersen M."/>
            <person name="Berrin J.G."/>
            <person name="Delaux P.M."/>
            <person name="Dal Grande F."/>
            <person name="Keller J."/>
        </authorList>
    </citation>
    <scope>NUCLEOTIDE SEQUENCE [LARGE SCALE GENOMIC DNA]</scope>
    <source>
        <strain evidence="4 5">SAG 216-7</strain>
    </source>
</reference>
<dbReference type="Proteomes" id="UP001491310">
    <property type="component" value="Unassembled WGS sequence"/>
</dbReference>
<accession>A0ABR2Z1R6</accession>
<organism evidence="4 5">
    <name type="scientific">Coccomyxa subellipsoidea</name>
    <dbReference type="NCBI Taxonomy" id="248742"/>
    <lineage>
        <taxon>Eukaryota</taxon>
        <taxon>Viridiplantae</taxon>
        <taxon>Chlorophyta</taxon>
        <taxon>core chlorophytes</taxon>
        <taxon>Trebouxiophyceae</taxon>
        <taxon>Trebouxiophyceae incertae sedis</taxon>
        <taxon>Coccomyxaceae</taxon>
        <taxon>Coccomyxa</taxon>
    </lineage>
</organism>
<gene>
    <name evidence="4" type="ORF">WJX75_001645</name>
</gene>
<proteinExistence type="inferred from homology"/>
<comment type="similarity">
    <text evidence="1">Belongs to the glycosyl hydrolase 8 (cellulase D) family.</text>
</comment>
<sequence>MPLRTATLGKFQTAVAPKVPAVPAFSANPLPSVRAVRKEICLATHRRAMPVRSQSVAPAVGTSPRTFLTSSQLTNTLAQRVYDDWHATYVKDAGGSGAPAGSKYVRMDIRSVAEWQSQPPGGHYPRNVTTSEAIGYGMLVSVLMGKEDDFKAFLSFYEHFRNSPNSRDLMSFQQAEDSDYGFMRSVGYNASSATDGDLDAAYALFLACEQNWTGAGYKGKGQKICAALKAFCIDSGTLMPKLGDWTSDRSTKQETGTGINQKCNFITRTSDWMLGHFRKFSQWDDSSRTSFWTQVHDKVRDAYVNHYHDFRGAKGLVADFHVFDSSIGKFRPVRGKILEKDPEDGHFGYNACRVPWRLAAYLKDVGQMRATAEGIFEVMEAQKEFFESQLTNGNHIIAGYKLDLTPSTPNNIYQLNNWSGPALALLKVMNSGSVQQLETDVTQLYNNNKGYYQDTVLLLSLLQSM</sequence>
<dbReference type="InterPro" id="IPR008928">
    <property type="entry name" value="6-hairpin_glycosidase_sf"/>
</dbReference>
<evidence type="ECO:0000256" key="3">
    <source>
        <dbReference type="ARBA" id="ARBA00023295"/>
    </source>
</evidence>
<keyword evidence="2" id="KW-0378">Hydrolase</keyword>
<name>A0ABR2Z1R6_9CHLO</name>
<dbReference type="PRINTS" id="PR00735">
    <property type="entry name" value="GLHYDRLASE8"/>
</dbReference>
<protein>
    <submittedName>
        <fullName evidence="4">Uncharacterized protein</fullName>
    </submittedName>
</protein>
<comment type="caution">
    <text evidence="4">The sequence shown here is derived from an EMBL/GenBank/DDBJ whole genome shotgun (WGS) entry which is preliminary data.</text>
</comment>
<dbReference type="InterPro" id="IPR002037">
    <property type="entry name" value="Glyco_hydro_8"/>
</dbReference>
<dbReference type="Gene3D" id="1.50.10.10">
    <property type="match status" value="1"/>
</dbReference>
<dbReference type="Pfam" id="PF01270">
    <property type="entry name" value="Glyco_hydro_8"/>
    <property type="match status" value="1"/>
</dbReference>
<evidence type="ECO:0000256" key="2">
    <source>
        <dbReference type="ARBA" id="ARBA00022801"/>
    </source>
</evidence>
<dbReference type="EMBL" id="JALJOT010000001">
    <property type="protein sequence ID" value="KAK9918144.1"/>
    <property type="molecule type" value="Genomic_DNA"/>
</dbReference>
<dbReference type="InterPro" id="IPR012341">
    <property type="entry name" value="6hp_glycosidase-like_sf"/>
</dbReference>
<keyword evidence="5" id="KW-1185">Reference proteome</keyword>
<keyword evidence="3" id="KW-0326">Glycosidase</keyword>
<evidence type="ECO:0000313" key="5">
    <source>
        <dbReference type="Proteomes" id="UP001491310"/>
    </source>
</evidence>
<evidence type="ECO:0000313" key="4">
    <source>
        <dbReference type="EMBL" id="KAK9918144.1"/>
    </source>
</evidence>